<dbReference type="Pfam" id="PF00728">
    <property type="entry name" value="Glyco_hydro_20"/>
    <property type="match status" value="1"/>
</dbReference>
<dbReference type="PANTHER" id="PTHR21040">
    <property type="entry name" value="BCDNA.GH04120"/>
    <property type="match status" value="1"/>
</dbReference>
<evidence type="ECO:0000256" key="2">
    <source>
        <dbReference type="ARBA" id="ARBA00022801"/>
    </source>
</evidence>
<comment type="caution">
    <text evidence="5">The sequence shown here is derived from an EMBL/GenBank/DDBJ whole genome shotgun (WGS) entry which is preliminary data.</text>
</comment>
<dbReference type="GO" id="GO:0005975">
    <property type="term" value="P:carbohydrate metabolic process"/>
    <property type="evidence" value="ECO:0007669"/>
    <property type="project" value="InterPro"/>
</dbReference>
<dbReference type="PANTHER" id="PTHR21040:SF8">
    <property type="entry name" value="BCDNA.GH04120"/>
    <property type="match status" value="1"/>
</dbReference>
<comment type="similarity">
    <text evidence="1">Belongs to the glycosyl hydrolase 20 family.</text>
</comment>
<accession>A0A0F9LSI2</accession>
<feature type="non-terminal residue" evidence="5">
    <location>
        <position position="1"/>
    </location>
</feature>
<dbReference type="SUPFAM" id="SSF51445">
    <property type="entry name" value="(Trans)glycosidases"/>
    <property type="match status" value="1"/>
</dbReference>
<dbReference type="GO" id="GO:0004563">
    <property type="term" value="F:beta-N-acetylhexosaminidase activity"/>
    <property type="evidence" value="ECO:0007669"/>
    <property type="project" value="UniProtKB-ARBA"/>
</dbReference>
<name>A0A0F9LSI2_9ZZZZ</name>
<dbReference type="Gene3D" id="2.60.120.260">
    <property type="entry name" value="Galactose-binding domain-like"/>
    <property type="match status" value="1"/>
</dbReference>
<dbReference type="InterPro" id="IPR015883">
    <property type="entry name" value="Glyco_hydro_20_cat"/>
</dbReference>
<feature type="coiled-coil region" evidence="3">
    <location>
        <begin position="392"/>
        <end position="423"/>
    </location>
</feature>
<proteinExistence type="inferred from homology"/>
<organism evidence="5">
    <name type="scientific">marine sediment metagenome</name>
    <dbReference type="NCBI Taxonomy" id="412755"/>
    <lineage>
        <taxon>unclassified sequences</taxon>
        <taxon>metagenomes</taxon>
        <taxon>ecological metagenomes</taxon>
    </lineage>
</organism>
<feature type="domain" description="Glycoside hydrolase family 20 catalytic" evidence="4">
    <location>
        <begin position="18"/>
        <end position="198"/>
    </location>
</feature>
<gene>
    <name evidence="5" type="ORF">LCGC14_1472460</name>
</gene>
<dbReference type="InterPro" id="IPR017853">
    <property type="entry name" value="GH"/>
</dbReference>
<sequence length="662" mass="78391">VYMQDMFKFKNFPDIGNDRGAYSKEEIKELIDFAKRCFVEIIPIFQTIGHWDNILHNPDYWKYGEFPGSNSLNIANEEIYEILDKMIGELREVFISDFFHIGADESLDVGKVASKQYIEEKGIENAYLNHYKKVYTIVRKHGYKKVIIYHDILFKFKKVLESLPKDMIIMYWKYNTKTNHPILDSIKKYDFPLIVSPSIMDFNRIFPSIDKYEQNITNLIRYGFNIGVIGEVTSSWGDYRNKEIRENRIYGFIFSAMVSWDPIKEINKLNFWKGLFIHFFGLNDHRLIEVFSILRLIQDKNLLHTRPSGYYNHFFAHPFNKKSSKYRKNIKTKGFKKVISDMASVIEKCEELEGIAPKNKINIRNLAFVAKHIKFYCRKRVNSRNFVDYYLKKGRGQRKDRLLEEIQNLKEELIKLLEEYEYLWLNCSKKEGLNSIKQKYLWLLRFYDDKLDEIKNKSKWEDPNIPSELIYLDSKRIHSIYSTYYKKTIHVDDYINQAYIQVIAGVFTKIYINDEYIGHVITRRTINYVGVNSNIQIFNIKDYIHKGENVIKIENVDYIGGIGPINVYGIIQLKSGDLIQIKTDKTWLGSNTNINDWNKVKSFGRPPKATGGLNYPDFENNIPSNADDTMPFLNTLISKMSKKYFWFVKLIVNLFNRYDNIE</sequence>
<dbReference type="Gene3D" id="3.20.20.80">
    <property type="entry name" value="Glycosidases"/>
    <property type="match status" value="1"/>
</dbReference>
<keyword evidence="3" id="KW-0175">Coiled coil</keyword>
<evidence type="ECO:0000256" key="3">
    <source>
        <dbReference type="SAM" id="Coils"/>
    </source>
</evidence>
<reference evidence="5" key="1">
    <citation type="journal article" date="2015" name="Nature">
        <title>Complex archaea that bridge the gap between prokaryotes and eukaryotes.</title>
        <authorList>
            <person name="Spang A."/>
            <person name="Saw J.H."/>
            <person name="Jorgensen S.L."/>
            <person name="Zaremba-Niedzwiedzka K."/>
            <person name="Martijn J."/>
            <person name="Lind A.E."/>
            <person name="van Eijk R."/>
            <person name="Schleper C."/>
            <person name="Guy L."/>
            <person name="Ettema T.J."/>
        </authorList>
    </citation>
    <scope>NUCLEOTIDE SEQUENCE</scope>
</reference>
<evidence type="ECO:0000256" key="1">
    <source>
        <dbReference type="ARBA" id="ARBA00006285"/>
    </source>
</evidence>
<dbReference type="InterPro" id="IPR038901">
    <property type="entry name" value="HEXDC-like"/>
</dbReference>
<dbReference type="AlphaFoldDB" id="A0A0F9LSI2"/>
<evidence type="ECO:0000259" key="4">
    <source>
        <dbReference type="Pfam" id="PF00728"/>
    </source>
</evidence>
<protein>
    <recommendedName>
        <fullName evidence="4">Glycoside hydrolase family 20 catalytic domain-containing protein</fullName>
    </recommendedName>
</protein>
<dbReference type="EMBL" id="LAZR01010371">
    <property type="protein sequence ID" value="KKM67305.1"/>
    <property type="molecule type" value="Genomic_DNA"/>
</dbReference>
<keyword evidence="2" id="KW-0378">Hydrolase</keyword>
<evidence type="ECO:0000313" key="5">
    <source>
        <dbReference type="EMBL" id="KKM67305.1"/>
    </source>
</evidence>